<dbReference type="GO" id="GO:1990904">
    <property type="term" value="C:ribonucleoprotein complex"/>
    <property type="evidence" value="ECO:0007669"/>
    <property type="project" value="UniProtKB-KW"/>
</dbReference>
<evidence type="ECO:0000313" key="6">
    <source>
        <dbReference type="EMBL" id="SFP11487.1"/>
    </source>
</evidence>
<dbReference type="GO" id="GO:0005840">
    <property type="term" value="C:ribosome"/>
    <property type="evidence" value="ECO:0007669"/>
    <property type="project" value="UniProtKB-KW"/>
</dbReference>
<keyword evidence="7" id="KW-1185">Reference proteome</keyword>
<sequence>MFVSELNNKSVEELNTELANLLRQQFNQKLMLKTGSLKDVSVLKKTRRDIARVKLVLAQLSSKKDGE</sequence>
<accession>A0A662ZF00</accession>
<gene>
    <name evidence="5" type="primary">rpmC</name>
    <name evidence="6" type="ORF">SAMN02910344_00468</name>
</gene>
<dbReference type="HAMAP" id="MF_00374">
    <property type="entry name" value="Ribosomal_uL29"/>
    <property type="match status" value="1"/>
</dbReference>
<dbReference type="EMBL" id="FOXF01000005">
    <property type="protein sequence ID" value="SFP11487.1"/>
    <property type="molecule type" value="Genomic_DNA"/>
</dbReference>
<dbReference type="SUPFAM" id="SSF46561">
    <property type="entry name" value="Ribosomal protein L29 (L29p)"/>
    <property type="match status" value="1"/>
</dbReference>
<evidence type="ECO:0000256" key="2">
    <source>
        <dbReference type="ARBA" id="ARBA00022980"/>
    </source>
</evidence>
<evidence type="ECO:0000313" key="7">
    <source>
        <dbReference type="Proteomes" id="UP000243745"/>
    </source>
</evidence>
<evidence type="ECO:0000256" key="4">
    <source>
        <dbReference type="ARBA" id="ARBA00035204"/>
    </source>
</evidence>
<name>A0A662ZF00_9GAMM</name>
<dbReference type="GO" id="GO:0006412">
    <property type="term" value="P:translation"/>
    <property type="evidence" value="ECO:0007669"/>
    <property type="project" value="UniProtKB-UniRule"/>
</dbReference>
<dbReference type="AlphaFoldDB" id="A0A662ZF00"/>
<dbReference type="InterPro" id="IPR001854">
    <property type="entry name" value="Ribosomal_uL29"/>
</dbReference>
<evidence type="ECO:0000256" key="1">
    <source>
        <dbReference type="ARBA" id="ARBA00009254"/>
    </source>
</evidence>
<comment type="similarity">
    <text evidence="1 5">Belongs to the universal ribosomal protein uL29 family.</text>
</comment>
<organism evidence="6 7">
    <name type="scientific">Ruminobacter amylophilus</name>
    <dbReference type="NCBI Taxonomy" id="867"/>
    <lineage>
        <taxon>Bacteria</taxon>
        <taxon>Pseudomonadati</taxon>
        <taxon>Pseudomonadota</taxon>
        <taxon>Gammaproteobacteria</taxon>
        <taxon>Aeromonadales</taxon>
        <taxon>Succinivibrionaceae</taxon>
        <taxon>Ruminobacter</taxon>
    </lineage>
</organism>
<reference evidence="6 7" key="1">
    <citation type="submission" date="2016-10" db="EMBL/GenBank/DDBJ databases">
        <authorList>
            <person name="Varghese N."/>
            <person name="Submissions S."/>
        </authorList>
    </citation>
    <scope>NUCLEOTIDE SEQUENCE [LARGE SCALE GENOMIC DNA]</scope>
    <source>
        <strain evidence="6 7">DSM 1361</strain>
    </source>
</reference>
<dbReference type="Gene3D" id="1.10.287.310">
    <property type="match status" value="1"/>
</dbReference>
<dbReference type="OrthoDB" id="9815192at2"/>
<dbReference type="CDD" id="cd00427">
    <property type="entry name" value="Ribosomal_L29_HIP"/>
    <property type="match status" value="1"/>
</dbReference>
<dbReference type="GO" id="GO:0003735">
    <property type="term" value="F:structural constituent of ribosome"/>
    <property type="evidence" value="ECO:0007669"/>
    <property type="project" value="InterPro"/>
</dbReference>
<proteinExistence type="inferred from homology"/>
<evidence type="ECO:0000256" key="3">
    <source>
        <dbReference type="ARBA" id="ARBA00023274"/>
    </source>
</evidence>
<dbReference type="Pfam" id="PF00831">
    <property type="entry name" value="Ribosomal_L29"/>
    <property type="match status" value="1"/>
</dbReference>
<dbReference type="InterPro" id="IPR036049">
    <property type="entry name" value="Ribosomal_uL29_sf"/>
</dbReference>
<dbReference type="Proteomes" id="UP000243745">
    <property type="component" value="Unassembled WGS sequence"/>
</dbReference>
<dbReference type="NCBIfam" id="TIGR00012">
    <property type="entry name" value="L29"/>
    <property type="match status" value="1"/>
</dbReference>
<protein>
    <recommendedName>
        <fullName evidence="4 5">Large ribosomal subunit protein uL29</fullName>
    </recommendedName>
</protein>
<keyword evidence="3 5" id="KW-0687">Ribonucleoprotein</keyword>
<evidence type="ECO:0000256" key="5">
    <source>
        <dbReference type="HAMAP-Rule" id="MF_00374"/>
    </source>
</evidence>
<keyword evidence="2 5" id="KW-0689">Ribosomal protein</keyword>
<dbReference type="RefSeq" id="WP_031578258.1">
    <property type="nucleotide sequence ID" value="NZ_FOXF01000005.1"/>
</dbReference>